<name>A0A510DYK7_9CREN</name>
<dbReference type="EMBL" id="AP018929">
    <property type="protein sequence ID" value="BBG25312.1"/>
    <property type="molecule type" value="Genomic_DNA"/>
</dbReference>
<dbReference type="InterPro" id="IPR015422">
    <property type="entry name" value="PyrdxlP-dep_Trfase_small"/>
</dbReference>
<dbReference type="InterPro" id="IPR000192">
    <property type="entry name" value="Aminotrans_V_dom"/>
</dbReference>
<reference evidence="3 4" key="1">
    <citation type="journal article" date="2020" name="Int. J. Syst. Evol. Microbiol.">
        <title>Sulfuracidifex tepidarius gen. nov., sp. nov. and transfer of Sulfolobus metallicus Huber and Stetter 1992 to the genus Sulfuracidifex as Sulfuracidifex metallicus comb. nov.</title>
        <authorList>
            <person name="Itoh T."/>
            <person name="Miura T."/>
            <person name="Sakai H.D."/>
            <person name="Kato S."/>
            <person name="Ohkuma M."/>
            <person name="Takashina T."/>
        </authorList>
    </citation>
    <scope>NUCLEOTIDE SEQUENCE [LARGE SCALE GENOMIC DNA]</scope>
    <source>
        <strain evidence="3 4">IC-006</strain>
    </source>
</reference>
<feature type="domain" description="Aminotransferase class V" evidence="2">
    <location>
        <begin position="20"/>
        <end position="362"/>
    </location>
</feature>
<dbReference type="RefSeq" id="WP_054846582.1">
    <property type="nucleotide sequence ID" value="NZ_AP018929.1"/>
</dbReference>
<sequence length="377" mass="42645">MKIDYREFRDLVPVTRKYKYLNHAAISPTPLPVIMESFSFMYDVSDEGTIAVNYAERDDLNYIREPVSRLINSRVEEVSLVPNTSYGINMILHGIGLKEGDQILTDSSEFPAITSASFKLLKKGIKVKIAEVTPETFEDDIVSNLNDNVRLVAISSTSFLTGVTPDLSKVSKEAKSNNSLLLVDGIQTVGAGKIDVEENRIDFLVAGGYKWMMSPQGSGFMFVRKGLLEDPPWYGWRADSTYEEFSPYKFAPDKGPRRFEIGTYPMVSLIGMKKAAEIIYENSYMIYSRVKELSKVAIDCLKDKGMDVLTPEDKRTGIVTVKVRDPKKVVEELYKKYKIVVSPRGSGIRISTHFYNTEEEVNEACEYISTLEKELQY</sequence>
<dbReference type="Gene3D" id="3.40.640.10">
    <property type="entry name" value="Type I PLP-dependent aspartate aminotransferase-like (Major domain)"/>
    <property type="match status" value="1"/>
</dbReference>
<evidence type="ECO:0000256" key="1">
    <source>
        <dbReference type="ARBA" id="ARBA00022898"/>
    </source>
</evidence>
<dbReference type="STRING" id="1294262.GCA_001316085_02634"/>
<dbReference type="InterPro" id="IPR015421">
    <property type="entry name" value="PyrdxlP-dep_Trfase_major"/>
</dbReference>
<proteinExistence type="predicted"/>
<gene>
    <name evidence="3" type="ORF">IC006_2647</name>
</gene>
<organism evidence="3 4">
    <name type="scientific">Sulfuracidifex tepidarius</name>
    <dbReference type="NCBI Taxonomy" id="1294262"/>
    <lineage>
        <taxon>Archaea</taxon>
        <taxon>Thermoproteota</taxon>
        <taxon>Thermoprotei</taxon>
        <taxon>Sulfolobales</taxon>
        <taxon>Sulfolobaceae</taxon>
        <taxon>Sulfuracidifex</taxon>
    </lineage>
</organism>
<keyword evidence="4" id="KW-1185">Reference proteome</keyword>
<dbReference type="SUPFAM" id="SSF53383">
    <property type="entry name" value="PLP-dependent transferases"/>
    <property type="match status" value="1"/>
</dbReference>
<dbReference type="KEGG" id="step:IC006_2647"/>
<dbReference type="PANTHER" id="PTHR43586:SF8">
    <property type="entry name" value="CYSTEINE DESULFURASE 1, CHLOROPLASTIC"/>
    <property type="match status" value="1"/>
</dbReference>
<keyword evidence="1" id="KW-0663">Pyridoxal phosphate</keyword>
<dbReference type="Proteomes" id="UP000322983">
    <property type="component" value="Chromosome"/>
</dbReference>
<dbReference type="AlphaFoldDB" id="A0A510DYK7"/>
<accession>A0A510DYK7</accession>
<protein>
    <submittedName>
        <fullName evidence="3">Cysteine desulfurase</fullName>
    </submittedName>
</protein>
<evidence type="ECO:0000259" key="2">
    <source>
        <dbReference type="Pfam" id="PF00266"/>
    </source>
</evidence>
<dbReference type="Gene3D" id="3.90.1150.10">
    <property type="entry name" value="Aspartate Aminotransferase, domain 1"/>
    <property type="match status" value="1"/>
</dbReference>
<dbReference type="GeneID" id="41716344"/>
<dbReference type="Pfam" id="PF00266">
    <property type="entry name" value="Aminotran_5"/>
    <property type="match status" value="1"/>
</dbReference>
<dbReference type="OrthoDB" id="5817at2157"/>
<evidence type="ECO:0000313" key="3">
    <source>
        <dbReference type="EMBL" id="BBG25312.1"/>
    </source>
</evidence>
<dbReference type="InterPro" id="IPR015424">
    <property type="entry name" value="PyrdxlP-dep_Trfase"/>
</dbReference>
<dbReference type="PANTHER" id="PTHR43586">
    <property type="entry name" value="CYSTEINE DESULFURASE"/>
    <property type="match status" value="1"/>
</dbReference>
<evidence type="ECO:0000313" key="4">
    <source>
        <dbReference type="Proteomes" id="UP000322983"/>
    </source>
</evidence>